<dbReference type="InterPro" id="IPR007527">
    <property type="entry name" value="Znf_SWIM"/>
</dbReference>
<dbReference type="GO" id="GO:0008270">
    <property type="term" value="F:zinc ion binding"/>
    <property type="evidence" value="ECO:0007669"/>
    <property type="project" value="UniProtKB-KW"/>
</dbReference>
<evidence type="ECO:0000313" key="7">
    <source>
        <dbReference type="EMBL" id="KAK9903067.1"/>
    </source>
</evidence>
<feature type="region of interest" description="Disordered" evidence="5">
    <location>
        <begin position="20"/>
        <end position="77"/>
    </location>
</feature>
<dbReference type="InterPro" id="IPR006564">
    <property type="entry name" value="Znf_PMZ"/>
</dbReference>
<feature type="domain" description="SWIM-type" evidence="6">
    <location>
        <begin position="485"/>
        <end position="523"/>
    </location>
</feature>
<dbReference type="Pfam" id="PF10551">
    <property type="entry name" value="MULE"/>
    <property type="match status" value="1"/>
</dbReference>
<evidence type="ECO:0000256" key="4">
    <source>
        <dbReference type="PROSITE-ProRule" id="PRU00325"/>
    </source>
</evidence>
<comment type="caution">
    <text evidence="7">The sequence shown here is derived from an EMBL/GenBank/DDBJ whole genome shotgun (WGS) entry which is preliminary data.</text>
</comment>
<evidence type="ECO:0000313" key="8">
    <source>
        <dbReference type="Proteomes" id="UP001457282"/>
    </source>
</evidence>
<evidence type="ECO:0000259" key="6">
    <source>
        <dbReference type="PROSITE" id="PS50966"/>
    </source>
</evidence>
<evidence type="ECO:0000256" key="3">
    <source>
        <dbReference type="ARBA" id="ARBA00022833"/>
    </source>
</evidence>
<evidence type="ECO:0000256" key="2">
    <source>
        <dbReference type="ARBA" id="ARBA00022771"/>
    </source>
</evidence>
<dbReference type="EMBL" id="JBEDUW010000240">
    <property type="protein sequence ID" value="KAK9903067.1"/>
    <property type="molecule type" value="Genomic_DNA"/>
</dbReference>
<dbReference type="AlphaFoldDB" id="A0AAW1VJE9"/>
<dbReference type="Pfam" id="PF04434">
    <property type="entry name" value="SWIM"/>
    <property type="match status" value="1"/>
</dbReference>
<keyword evidence="3" id="KW-0862">Zinc</keyword>
<dbReference type="PROSITE" id="PS50966">
    <property type="entry name" value="ZF_SWIM"/>
    <property type="match status" value="1"/>
</dbReference>
<evidence type="ECO:0000256" key="1">
    <source>
        <dbReference type="ARBA" id="ARBA00022723"/>
    </source>
</evidence>
<organism evidence="7 8">
    <name type="scientific">Rubus argutus</name>
    <name type="common">Southern blackberry</name>
    <dbReference type="NCBI Taxonomy" id="59490"/>
    <lineage>
        <taxon>Eukaryota</taxon>
        <taxon>Viridiplantae</taxon>
        <taxon>Streptophyta</taxon>
        <taxon>Embryophyta</taxon>
        <taxon>Tracheophyta</taxon>
        <taxon>Spermatophyta</taxon>
        <taxon>Magnoliopsida</taxon>
        <taxon>eudicotyledons</taxon>
        <taxon>Gunneridae</taxon>
        <taxon>Pentapetalae</taxon>
        <taxon>rosids</taxon>
        <taxon>fabids</taxon>
        <taxon>Rosales</taxon>
        <taxon>Rosaceae</taxon>
        <taxon>Rosoideae</taxon>
        <taxon>Rosoideae incertae sedis</taxon>
        <taxon>Rubus</taxon>
    </lineage>
</organism>
<reference evidence="7 8" key="1">
    <citation type="journal article" date="2023" name="G3 (Bethesda)">
        <title>A chromosome-length genome assembly and annotation of blackberry (Rubus argutus, cv. 'Hillquist').</title>
        <authorList>
            <person name="Bruna T."/>
            <person name="Aryal R."/>
            <person name="Dudchenko O."/>
            <person name="Sargent D.J."/>
            <person name="Mead D."/>
            <person name="Buti M."/>
            <person name="Cavallini A."/>
            <person name="Hytonen T."/>
            <person name="Andres J."/>
            <person name="Pham M."/>
            <person name="Weisz D."/>
            <person name="Mascagni F."/>
            <person name="Usai G."/>
            <person name="Natali L."/>
            <person name="Bassil N."/>
            <person name="Fernandez G.E."/>
            <person name="Lomsadze A."/>
            <person name="Armour M."/>
            <person name="Olukolu B."/>
            <person name="Poorten T."/>
            <person name="Britton C."/>
            <person name="Davik J."/>
            <person name="Ashrafi H."/>
            <person name="Aiden E.L."/>
            <person name="Borodovsky M."/>
            <person name="Worthington M."/>
        </authorList>
    </citation>
    <scope>NUCLEOTIDE SEQUENCE [LARGE SCALE GENOMIC DNA]</scope>
    <source>
        <strain evidence="7">PI 553951</strain>
    </source>
</reference>
<keyword evidence="2 4" id="KW-0863">Zinc-finger</keyword>
<keyword evidence="8" id="KW-1185">Reference proteome</keyword>
<keyword evidence="1" id="KW-0479">Metal-binding</keyword>
<protein>
    <recommendedName>
        <fullName evidence="6">SWIM-type domain-containing protein</fullName>
    </recommendedName>
</protein>
<accession>A0AAW1VJE9</accession>
<name>A0AAW1VJE9_RUBAR</name>
<dbReference type="PANTHER" id="PTHR47718">
    <property type="entry name" value="OS01G0519700 PROTEIN"/>
    <property type="match status" value="1"/>
</dbReference>
<proteinExistence type="predicted"/>
<evidence type="ECO:0000256" key="5">
    <source>
        <dbReference type="SAM" id="MobiDB-lite"/>
    </source>
</evidence>
<dbReference type="Proteomes" id="UP001457282">
    <property type="component" value="Unassembled WGS sequence"/>
</dbReference>
<sequence>MENEDGGLRYNDRAYYCSFSSDEDESEDDPFGGVFKDYPEDTPMLDYTGSDKRMKHGYTPSAERKRTPNSEDKSKEDESLDDWCGYVRFNGKNIKKLCLKDFDGVGFASINDAEKMSEEVQFLRFHRAVKEHDIAQVEALRGAQVHTNQAYEYLVHQAGGYQYVGFSMKDLYNNLEKRIRAQKLDCDAQSVVTWMNMKGCVEKDFYCKFNSEGEGRLANMFWRDAQSLKDYESFGDVLIVDSTYKTNLYGKPLVVFVGANNHRATIVFGFALTVDEKEETYTWVFDNFLASMNQKCPIAVLTDGDEAVRNVIHNLMPDACHRLCAWHIGRNIGQNVKDAEAQKSLAKLIYASLTIPEWEEAWQCIVARNGLENNQWVTSLFDKRDRWADAYFRGQFFGGMCSTQRCEGMHSKLKKEIGRYTRLCEVMPRLEKTIGRIRNRVLEDNFRSKNCVRVFDSHMRGMEEEAYKIFMDDIFVMYGRPTLKWCVEYLVNERNPQLKCSCKLFESDRIPCAHIFCVLKMEMVIEYPKSLVMDRWTKVAGENILPPKIAKTFEGKAAQVARYSALIAECSKACFNSSFSDEGFNEAMTEFSRLAEASRKYKDAHQEKNHNVPGSNNNVLRDPVMAKTKGMHSNTTTNIEPSRTEPRLCGKCGLLGHNRRTCKLANQYVNFGVADGSSQRSMQGEDAGAQKTSQVNPCTLNFQEHNGPPYFFQNTGHPTYGMVPPAQPTILEHLNNLSTPNASNPVNCLGGDNFNPQSVDFEAPNL</sequence>
<dbReference type="InterPro" id="IPR018289">
    <property type="entry name" value="MULE_transposase_dom"/>
</dbReference>
<feature type="compositionally biased region" description="Acidic residues" evidence="5">
    <location>
        <begin position="21"/>
        <end position="30"/>
    </location>
</feature>
<dbReference type="SMART" id="SM00575">
    <property type="entry name" value="ZnF_PMZ"/>
    <property type="match status" value="1"/>
</dbReference>
<gene>
    <name evidence="7" type="ORF">M0R45_001283</name>
</gene>
<feature type="compositionally biased region" description="Basic and acidic residues" evidence="5">
    <location>
        <begin position="62"/>
        <end position="77"/>
    </location>
</feature>
<dbReference type="PANTHER" id="PTHR47718:SF15">
    <property type="entry name" value="PROTEIN FAR1-RELATED SEQUENCE 5-LIKE"/>
    <property type="match status" value="1"/>
</dbReference>